<keyword evidence="2" id="KW-0012">Acyltransferase</keyword>
<proteinExistence type="predicted"/>
<keyword evidence="1" id="KW-0808">Transferase</keyword>
<evidence type="ECO:0000256" key="2">
    <source>
        <dbReference type="ARBA" id="ARBA00023315"/>
    </source>
</evidence>
<dbReference type="RefSeq" id="WP_215616922.1">
    <property type="nucleotide sequence ID" value="NZ_JADOER010000003.1"/>
</dbReference>
<dbReference type="Pfam" id="PF00583">
    <property type="entry name" value="Acetyltransf_1"/>
    <property type="match status" value="1"/>
</dbReference>
<gene>
    <name evidence="4" type="ORF">IXB28_02230</name>
</gene>
<name>A0ABS5XZI4_9CYAN</name>
<dbReference type="PANTHER" id="PTHR43877">
    <property type="entry name" value="AMINOALKYLPHOSPHONATE N-ACETYLTRANSFERASE-RELATED-RELATED"/>
    <property type="match status" value="1"/>
</dbReference>
<dbReference type="CDD" id="cd04301">
    <property type="entry name" value="NAT_SF"/>
    <property type="match status" value="1"/>
</dbReference>
<feature type="domain" description="N-acetyltransferase" evidence="3">
    <location>
        <begin position="2"/>
        <end position="160"/>
    </location>
</feature>
<evidence type="ECO:0000313" key="5">
    <source>
        <dbReference type="Proteomes" id="UP001196661"/>
    </source>
</evidence>
<protein>
    <submittedName>
        <fullName evidence="4">GNAT family N-acetyltransferase</fullName>
    </submittedName>
</protein>
<dbReference type="EMBL" id="JADOER010000003">
    <property type="protein sequence ID" value="MBT9311012.1"/>
    <property type="molecule type" value="Genomic_DNA"/>
</dbReference>
<evidence type="ECO:0000313" key="4">
    <source>
        <dbReference type="EMBL" id="MBT9311012.1"/>
    </source>
</evidence>
<dbReference type="PROSITE" id="PS51186">
    <property type="entry name" value="GNAT"/>
    <property type="match status" value="1"/>
</dbReference>
<dbReference type="InterPro" id="IPR050832">
    <property type="entry name" value="Bact_Acetyltransf"/>
</dbReference>
<evidence type="ECO:0000259" key="3">
    <source>
        <dbReference type="PROSITE" id="PS51186"/>
    </source>
</evidence>
<organism evidence="4 5">
    <name type="scientific">Leptothoe kymatousa TAU-MAC 1615</name>
    <dbReference type="NCBI Taxonomy" id="2364775"/>
    <lineage>
        <taxon>Bacteria</taxon>
        <taxon>Bacillati</taxon>
        <taxon>Cyanobacteriota</taxon>
        <taxon>Cyanophyceae</taxon>
        <taxon>Nodosilineales</taxon>
        <taxon>Cymatolegaceae</taxon>
        <taxon>Leptothoe</taxon>
        <taxon>Leptothoe kymatousa</taxon>
    </lineage>
</organism>
<sequence>MITFQRLNAGDVERLRQIRLLALKDAPDAFSTTFQDAFVWPRDSWVRQLQKLPTFVAVVDGADSGMVRGALHSEKINEAYLLSLWVAPHARGQGVGQGLINAVIDWMRSEGCQRLVLDVGEHNAGVIALYQRMGFKPTGITKPMPPPREHILEFEMALEL</sequence>
<dbReference type="Gene3D" id="3.40.630.30">
    <property type="match status" value="1"/>
</dbReference>
<keyword evidence="5" id="KW-1185">Reference proteome</keyword>
<dbReference type="InterPro" id="IPR000182">
    <property type="entry name" value="GNAT_dom"/>
</dbReference>
<reference evidence="4 5" key="1">
    <citation type="journal article" date="2021" name="Mar. Drugs">
        <title>Genome Reduction and Secondary Metabolism of the Marine Sponge-Associated Cyanobacterium Leptothoe.</title>
        <authorList>
            <person name="Konstantinou D."/>
            <person name="Popin R.V."/>
            <person name="Fewer D.P."/>
            <person name="Sivonen K."/>
            <person name="Gkelis S."/>
        </authorList>
    </citation>
    <scope>NUCLEOTIDE SEQUENCE [LARGE SCALE GENOMIC DNA]</scope>
    <source>
        <strain evidence="4 5">TAU-MAC 1615</strain>
    </source>
</reference>
<comment type="caution">
    <text evidence="4">The sequence shown here is derived from an EMBL/GenBank/DDBJ whole genome shotgun (WGS) entry which is preliminary data.</text>
</comment>
<dbReference type="PANTHER" id="PTHR43877:SF2">
    <property type="entry name" value="AMINOALKYLPHOSPHONATE N-ACETYLTRANSFERASE-RELATED"/>
    <property type="match status" value="1"/>
</dbReference>
<dbReference type="SUPFAM" id="SSF55729">
    <property type="entry name" value="Acyl-CoA N-acyltransferases (Nat)"/>
    <property type="match status" value="1"/>
</dbReference>
<evidence type="ECO:0000256" key="1">
    <source>
        <dbReference type="ARBA" id="ARBA00022679"/>
    </source>
</evidence>
<dbReference type="InterPro" id="IPR016181">
    <property type="entry name" value="Acyl_CoA_acyltransferase"/>
</dbReference>
<dbReference type="Proteomes" id="UP001196661">
    <property type="component" value="Unassembled WGS sequence"/>
</dbReference>
<accession>A0ABS5XZI4</accession>